<evidence type="ECO:0000313" key="1">
    <source>
        <dbReference type="EMBL" id="KAI7810896.1"/>
    </source>
</evidence>
<sequence length="282" mass="32288">MAFCQNSQSDFDQLCQEAESISRELELKAISAKHYKATRELKRKTRRACGTHVEANVFVQRDEFGQLVPKRRRKKAAKAVTSDAATINKPAMLSRQEDFDYSGIPSVSTHNISPVVEDIEILQREVEELLANTEHIQCSNPSSSNTWSIRMDQDKKKWAAIRPEMVEALLTREHTKVSKCQHCSLKPSVIRCKNCIQKQLYCGDCDVMAHQSKLHNRETFVKLDVEGQFHFEEQDCFLPVEAPEHICNCPSDSIVVSAGKRVILIAIDEWKDLLRCFSKKFF</sequence>
<comment type="caution">
    <text evidence="1">The sequence shown here is derived from an EMBL/GenBank/DDBJ whole genome shotgun (WGS) entry which is preliminary data.</text>
</comment>
<keyword evidence="2" id="KW-1185">Reference proteome</keyword>
<name>A0A9W8C851_TRIRA</name>
<evidence type="ECO:0000313" key="2">
    <source>
        <dbReference type="Proteomes" id="UP001059041"/>
    </source>
</evidence>
<proteinExistence type="predicted"/>
<reference evidence="1" key="1">
    <citation type="submission" date="2021-02" db="EMBL/GenBank/DDBJ databases">
        <title>Comparative genomics reveals that relaxation of natural selection precedes convergent phenotypic evolution of cavefish.</title>
        <authorList>
            <person name="Peng Z."/>
        </authorList>
    </citation>
    <scope>NUCLEOTIDE SEQUENCE</scope>
    <source>
        <tissue evidence="1">Muscle</tissue>
    </source>
</reference>
<accession>A0A9W8C851</accession>
<organism evidence="1 2">
    <name type="scientific">Triplophysa rosa</name>
    <name type="common">Cave loach</name>
    <dbReference type="NCBI Taxonomy" id="992332"/>
    <lineage>
        <taxon>Eukaryota</taxon>
        <taxon>Metazoa</taxon>
        <taxon>Chordata</taxon>
        <taxon>Craniata</taxon>
        <taxon>Vertebrata</taxon>
        <taxon>Euteleostomi</taxon>
        <taxon>Actinopterygii</taxon>
        <taxon>Neopterygii</taxon>
        <taxon>Teleostei</taxon>
        <taxon>Ostariophysi</taxon>
        <taxon>Cypriniformes</taxon>
        <taxon>Nemacheilidae</taxon>
        <taxon>Triplophysa</taxon>
    </lineage>
</organism>
<dbReference type="Proteomes" id="UP001059041">
    <property type="component" value="Linkage Group LG4"/>
</dbReference>
<gene>
    <name evidence="1" type="ORF">IRJ41_008040</name>
</gene>
<protein>
    <submittedName>
        <fullName evidence="1">Uncharacterized protein</fullName>
    </submittedName>
</protein>
<dbReference type="CDD" id="cd19757">
    <property type="entry name" value="Bbox1"/>
    <property type="match status" value="1"/>
</dbReference>
<dbReference type="AlphaFoldDB" id="A0A9W8C851"/>
<dbReference type="EMBL" id="JAFHDT010000004">
    <property type="protein sequence ID" value="KAI7810896.1"/>
    <property type="molecule type" value="Genomic_DNA"/>
</dbReference>